<dbReference type="Pfam" id="PF05101">
    <property type="entry name" value="VirB3"/>
    <property type="match status" value="1"/>
</dbReference>
<evidence type="ECO:0000256" key="1">
    <source>
        <dbReference type="ARBA" id="ARBA00004370"/>
    </source>
</evidence>
<feature type="transmembrane region" description="Helical" evidence="5">
    <location>
        <begin position="37"/>
        <end position="58"/>
    </location>
</feature>
<keyword evidence="2 5" id="KW-0812">Transmembrane</keyword>
<evidence type="ECO:0000256" key="4">
    <source>
        <dbReference type="ARBA" id="ARBA00023136"/>
    </source>
</evidence>
<dbReference type="AlphaFoldDB" id="A0A258CP12"/>
<dbReference type="Proteomes" id="UP000215616">
    <property type="component" value="Unassembled WGS sequence"/>
</dbReference>
<evidence type="ECO:0000256" key="2">
    <source>
        <dbReference type="ARBA" id="ARBA00022692"/>
    </source>
</evidence>
<keyword evidence="4 5" id="KW-0472">Membrane</keyword>
<keyword evidence="3 5" id="KW-1133">Transmembrane helix</keyword>
<evidence type="ECO:0000313" key="7">
    <source>
        <dbReference type="Proteomes" id="UP000215616"/>
    </source>
</evidence>
<name>A0A258CP12_CAUVI</name>
<organism evidence="6 7">
    <name type="scientific">Caulobacter vibrioides</name>
    <name type="common">Caulobacter crescentus</name>
    <dbReference type="NCBI Taxonomy" id="155892"/>
    <lineage>
        <taxon>Bacteria</taxon>
        <taxon>Pseudomonadati</taxon>
        <taxon>Pseudomonadota</taxon>
        <taxon>Alphaproteobacteria</taxon>
        <taxon>Caulobacterales</taxon>
        <taxon>Caulobacteraceae</taxon>
        <taxon>Caulobacter</taxon>
    </lineage>
</organism>
<gene>
    <name evidence="6" type="ORF">B7Z12_21735</name>
</gene>
<evidence type="ECO:0000256" key="5">
    <source>
        <dbReference type="SAM" id="Phobius"/>
    </source>
</evidence>
<protein>
    <submittedName>
        <fullName evidence="6">Conjugal transfer protein</fullName>
    </submittedName>
</protein>
<evidence type="ECO:0000256" key="3">
    <source>
        <dbReference type="ARBA" id="ARBA00022989"/>
    </source>
</evidence>
<comment type="caution">
    <text evidence="6">The sequence shown here is derived from an EMBL/GenBank/DDBJ whole genome shotgun (WGS) entry which is preliminary data.</text>
</comment>
<accession>A0A258CP12</accession>
<dbReference type="EMBL" id="NCDQ01000669">
    <property type="protein sequence ID" value="OYW97369.1"/>
    <property type="molecule type" value="Genomic_DNA"/>
</dbReference>
<sequence>MARSDVEGFEIAFHSSLSEPVTIAGVPRMIAVLNGTLTAILALGLQVPLIGIPVGLAIHGACYWLNKRDPYFFDALGRHIRQKPYLDA</sequence>
<evidence type="ECO:0000313" key="6">
    <source>
        <dbReference type="EMBL" id="OYW97369.1"/>
    </source>
</evidence>
<comment type="subcellular location">
    <subcellularLocation>
        <location evidence="1">Membrane</location>
    </subcellularLocation>
</comment>
<reference evidence="6 7" key="1">
    <citation type="submission" date="2017-03" db="EMBL/GenBank/DDBJ databases">
        <title>Lifting the veil on microbial sulfur biogeochemistry in mining wastewaters.</title>
        <authorList>
            <person name="Kantor R.S."/>
            <person name="Colenbrander Nelson T."/>
            <person name="Marshall S."/>
            <person name="Bennett D."/>
            <person name="Apte S."/>
            <person name="Camacho D."/>
            <person name="Thomas B.C."/>
            <person name="Warren L.A."/>
            <person name="Banfield J.F."/>
        </authorList>
    </citation>
    <scope>NUCLEOTIDE SEQUENCE [LARGE SCALE GENOMIC DNA]</scope>
    <source>
        <strain evidence="6">32-67-7</strain>
    </source>
</reference>
<dbReference type="GO" id="GO:0016020">
    <property type="term" value="C:membrane"/>
    <property type="evidence" value="ECO:0007669"/>
    <property type="project" value="UniProtKB-SubCell"/>
</dbReference>
<proteinExistence type="predicted"/>
<dbReference type="InterPro" id="IPR007792">
    <property type="entry name" value="T4SS_VirB3/TrbD/AvhB"/>
</dbReference>